<feature type="signal peptide" evidence="1">
    <location>
        <begin position="1"/>
        <end position="26"/>
    </location>
</feature>
<accession>A0A502FIG2</accession>
<dbReference type="Gene3D" id="3.40.50.10610">
    <property type="entry name" value="ABC-type transport auxiliary lipoprotein component"/>
    <property type="match status" value="1"/>
</dbReference>
<organism evidence="3 4">
    <name type="scientific">Sphingomonas glacialis</name>
    <dbReference type="NCBI Taxonomy" id="658225"/>
    <lineage>
        <taxon>Bacteria</taxon>
        <taxon>Pseudomonadati</taxon>
        <taxon>Pseudomonadota</taxon>
        <taxon>Alphaproteobacteria</taxon>
        <taxon>Sphingomonadales</taxon>
        <taxon>Sphingomonadaceae</taxon>
        <taxon>Sphingomonas</taxon>
    </lineage>
</organism>
<evidence type="ECO:0000256" key="1">
    <source>
        <dbReference type="SAM" id="SignalP"/>
    </source>
</evidence>
<keyword evidence="4" id="KW-1185">Reference proteome</keyword>
<dbReference type="EMBL" id="RCZC01000008">
    <property type="protein sequence ID" value="TPG49032.1"/>
    <property type="molecule type" value="Genomic_DNA"/>
</dbReference>
<evidence type="ECO:0000259" key="2">
    <source>
        <dbReference type="Pfam" id="PF03886"/>
    </source>
</evidence>
<proteinExistence type="predicted"/>
<dbReference type="SUPFAM" id="SSF159594">
    <property type="entry name" value="XCC0632-like"/>
    <property type="match status" value="1"/>
</dbReference>
<dbReference type="RefSeq" id="WP_140851977.1">
    <property type="nucleotide sequence ID" value="NZ_RCZC01000008.1"/>
</dbReference>
<feature type="chain" id="PRO_5021447663" evidence="1">
    <location>
        <begin position="27"/>
        <end position="198"/>
    </location>
</feature>
<evidence type="ECO:0000313" key="3">
    <source>
        <dbReference type="EMBL" id="TPG49032.1"/>
    </source>
</evidence>
<feature type="domain" description="ABC-type transport auxiliary lipoprotein component" evidence="2">
    <location>
        <begin position="40"/>
        <end position="193"/>
    </location>
</feature>
<protein>
    <submittedName>
        <fullName evidence="3">ABC transporter</fullName>
    </submittedName>
</protein>
<comment type="caution">
    <text evidence="3">The sequence shown here is derived from an EMBL/GenBank/DDBJ whole genome shotgun (WGS) entry which is preliminary data.</text>
</comment>
<dbReference type="Pfam" id="PF03886">
    <property type="entry name" value="ABC_trans_aux"/>
    <property type="match status" value="1"/>
</dbReference>
<dbReference type="OrthoDB" id="7391077at2"/>
<gene>
    <name evidence="3" type="ORF">EAH76_19585</name>
</gene>
<dbReference type="Proteomes" id="UP000319931">
    <property type="component" value="Unassembled WGS sequence"/>
</dbReference>
<evidence type="ECO:0000313" key="4">
    <source>
        <dbReference type="Proteomes" id="UP000319931"/>
    </source>
</evidence>
<dbReference type="InterPro" id="IPR005586">
    <property type="entry name" value="ABC_trans_aux"/>
</dbReference>
<keyword evidence="1" id="KW-0732">Signal</keyword>
<sequence length="198" mass="20424">MTMIRSKTLLALLVAAPLAGCISFGAKPPPSLLSLTSAASVPAGQTQSSATSPTITILVPGASQAIAGTRVPVQASETSIAYVTNAQWVEPPNRMFVRLLIDTVPARTGRIVLSSAQSFSDPGAILSGELRNFGVDAATKEAVVTFDGSLIRTTGKIVEKRRFEARVPVTAIAAAPVGQALNTAANQVAAEIADWVGK</sequence>
<name>A0A502FIG2_9SPHN</name>
<dbReference type="AlphaFoldDB" id="A0A502FIG2"/>
<reference evidence="3 4" key="1">
    <citation type="journal article" date="2019" name="Environ. Microbiol.">
        <title>Species interactions and distinct microbial communities in high Arctic permafrost affected cryosols are associated with the CH4 and CO2 gas fluxes.</title>
        <authorList>
            <person name="Altshuler I."/>
            <person name="Hamel J."/>
            <person name="Turney S."/>
            <person name="Magnuson E."/>
            <person name="Levesque R."/>
            <person name="Greer C."/>
            <person name="Whyte L.G."/>
        </authorList>
    </citation>
    <scope>NUCLEOTIDE SEQUENCE [LARGE SCALE GENOMIC DNA]</scope>
    <source>
        <strain evidence="3 4">E6.1</strain>
    </source>
</reference>